<dbReference type="Pfam" id="PF03828">
    <property type="entry name" value="PAP_assoc"/>
    <property type="match status" value="1"/>
</dbReference>
<evidence type="ECO:0000256" key="10">
    <source>
        <dbReference type="ARBA" id="ARBA00048830"/>
    </source>
</evidence>
<dbReference type="CDD" id="cd05402">
    <property type="entry name" value="NT_PAP_TUTase"/>
    <property type="match status" value="1"/>
</dbReference>
<comment type="cofactor">
    <cofactor evidence="1">
        <name>Mn(2+)</name>
        <dbReference type="ChEBI" id="CHEBI:29035"/>
    </cofactor>
</comment>
<dbReference type="Gene3D" id="1.10.1410.10">
    <property type="match status" value="1"/>
</dbReference>
<dbReference type="Gene3D" id="3.30.460.10">
    <property type="entry name" value="Beta Polymerase, domain 2"/>
    <property type="match status" value="1"/>
</dbReference>
<dbReference type="PANTHER" id="PTHR12271:SF40">
    <property type="entry name" value="POLY(A) RNA POLYMERASE GLD2"/>
    <property type="match status" value="1"/>
</dbReference>
<keyword evidence="6" id="KW-0808">Transferase</keyword>
<feature type="compositionally biased region" description="Pro residues" evidence="11">
    <location>
        <begin position="89"/>
        <end position="99"/>
    </location>
</feature>
<evidence type="ECO:0000256" key="1">
    <source>
        <dbReference type="ARBA" id="ARBA00001936"/>
    </source>
</evidence>
<protein>
    <recommendedName>
        <fullName evidence="4">polynucleotide adenylyltransferase</fullName>
        <ecNumber evidence="4">2.7.7.19</ecNumber>
    </recommendedName>
</protein>
<comment type="catalytic activity">
    <reaction evidence="10">
        <text>RNA(n) + ATP = RNA(n)-3'-adenine ribonucleotide + diphosphate</text>
        <dbReference type="Rhea" id="RHEA:11332"/>
        <dbReference type="Rhea" id="RHEA-COMP:14527"/>
        <dbReference type="Rhea" id="RHEA-COMP:17347"/>
        <dbReference type="ChEBI" id="CHEBI:30616"/>
        <dbReference type="ChEBI" id="CHEBI:33019"/>
        <dbReference type="ChEBI" id="CHEBI:140395"/>
        <dbReference type="ChEBI" id="CHEBI:173115"/>
        <dbReference type="EC" id="2.7.7.19"/>
    </reaction>
</comment>
<dbReference type="SUPFAM" id="SSF81301">
    <property type="entry name" value="Nucleotidyltransferase"/>
    <property type="match status" value="1"/>
</dbReference>
<comment type="similarity">
    <text evidence="9">Belongs to the DNA polymerase type-B-like family. GLD2 subfamily.</text>
</comment>
<feature type="domain" description="Poly(A) RNA polymerase mitochondrial-like central palm" evidence="13">
    <location>
        <begin position="190"/>
        <end position="323"/>
    </location>
</feature>
<evidence type="ECO:0000256" key="4">
    <source>
        <dbReference type="ARBA" id="ARBA00012388"/>
    </source>
</evidence>
<evidence type="ECO:0000256" key="3">
    <source>
        <dbReference type="ARBA" id="ARBA00004496"/>
    </source>
</evidence>
<evidence type="ECO:0000256" key="2">
    <source>
        <dbReference type="ARBA" id="ARBA00001946"/>
    </source>
</evidence>
<dbReference type="Proteomes" id="UP001482620">
    <property type="component" value="Unassembled WGS sequence"/>
</dbReference>
<dbReference type="InterPro" id="IPR043519">
    <property type="entry name" value="NT_sf"/>
</dbReference>
<gene>
    <name evidence="14" type="ORF">ILYODFUR_000724</name>
</gene>
<keyword evidence="5" id="KW-0963">Cytoplasm</keyword>
<name>A0ABV0SWU6_9TELE</name>
<proteinExistence type="inferred from homology"/>
<evidence type="ECO:0000256" key="9">
    <source>
        <dbReference type="ARBA" id="ARBA00038491"/>
    </source>
</evidence>
<evidence type="ECO:0000259" key="12">
    <source>
        <dbReference type="Pfam" id="PF03828"/>
    </source>
</evidence>
<evidence type="ECO:0000256" key="7">
    <source>
        <dbReference type="ARBA" id="ARBA00022723"/>
    </source>
</evidence>
<evidence type="ECO:0000313" key="15">
    <source>
        <dbReference type="Proteomes" id="UP001482620"/>
    </source>
</evidence>
<organism evidence="14 15">
    <name type="scientific">Ilyodon furcidens</name>
    <name type="common">goldbreast splitfin</name>
    <dbReference type="NCBI Taxonomy" id="33524"/>
    <lineage>
        <taxon>Eukaryota</taxon>
        <taxon>Metazoa</taxon>
        <taxon>Chordata</taxon>
        <taxon>Craniata</taxon>
        <taxon>Vertebrata</taxon>
        <taxon>Euteleostomi</taxon>
        <taxon>Actinopterygii</taxon>
        <taxon>Neopterygii</taxon>
        <taxon>Teleostei</taxon>
        <taxon>Neoteleostei</taxon>
        <taxon>Acanthomorphata</taxon>
        <taxon>Ovalentaria</taxon>
        <taxon>Atherinomorphae</taxon>
        <taxon>Cyprinodontiformes</taxon>
        <taxon>Goodeidae</taxon>
        <taxon>Ilyodon</taxon>
    </lineage>
</organism>
<comment type="cofactor">
    <cofactor evidence="2">
        <name>Mg(2+)</name>
        <dbReference type="ChEBI" id="CHEBI:18420"/>
    </cofactor>
</comment>
<comment type="caution">
    <text evidence="14">The sequence shown here is derived from an EMBL/GenBank/DDBJ whole genome shotgun (WGS) entry which is preliminary data.</text>
</comment>
<keyword evidence="7" id="KW-0479">Metal-binding</keyword>
<evidence type="ECO:0000256" key="11">
    <source>
        <dbReference type="SAM" id="MobiDB-lite"/>
    </source>
</evidence>
<reference evidence="14 15" key="1">
    <citation type="submission" date="2021-06" db="EMBL/GenBank/DDBJ databases">
        <authorList>
            <person name="Palmer J.M."/>
        </authorList>
    </citation>
    <scope>NUCLEOTIDE SEQUENCE [LARGE SCALE GENOMIC DNA]</scope>
    <source>
        <strain evidence="15">if_2019</strain>
        <tissue evidence="14">Muscle</tissue>
    </source>
</reference>
<dbReference type="PANTHER" id="PTHR12271">
    <property type="entry name" value="POLY A POLYMERASE CID PAP -RELATED"/>
    <property type="match status" value="1"/>
</dbReference>
<dbReference type="EMBL" id="JAHRIQ010011615">
    <property type="protein sequence ID" value="MEQ2223777.1"/>
    <property type="molecule type" value="Genomic_DNA"/>
</dbReference>
<comment type="subcellular location">
    <subcellularLocation>
        <location evidence="3">Cytoplasm</location>
    </subcellularLocation>
</comment>
<keyword evidence="15" id="KW-1185">Reference proteome</keyword>
<dbReference type="EC" id="2.7.7.19" evidence="4"/>
<dbReference type="Pfam" id="PF22600">
    <property type="entry name" value="MTPAP-like_central"/>
    <property type="match status" value="1"/>
</dbReference>
<evidence type="ECO:0000256" key="5">
    <source>
        <dbReference type="ARBA" id="ARBA00022490"/>
    </source>
</evidence>
<evidence type="ECO:0000313" key="14">
    <source>
        <dbReference type="EMBL" id="MEQ2223777.1"/>
    </source>
</evidence>
<accession>A0ABV0SWU6</accession>
<dbReference type="SUPFAM" id="SSF81631">
    <property type="entry name" value="PAP/OAS1 substrate-binding domain"/>
    <property type="match status" value="1"/>
</dbReference>
<dbReference type="InterPro" id="IPR002058">
    <property type="entry name" value="PAP_assoc"/>
</dbReference>
<dbReference type="InterPro" id="IPR054708">
    <property type="entry name" value="MTPAP-like_central"/>
</dbReference>
<feature type="region of interest" description="Disordered" evidence="11">
    <location>
        <begin position="87"/>
        <end position="111"/>
    </location>
</feature>
<evidence type="ECO:0000256" key="8">
    <source>
        <dbReference type="ARBA" id="ARBA00022842"/>
    </source>
</evidence>
<keyword evidence="8" id="KW-0460">Magnesium</keyword>
<feature type="domain" description="PAP-associated" evidence="12">
    <location>
        <begin position="411"/>
        <end position="465"/>
    </location>
</feature>
<sequence>MSRNQCGSDYAESHPYFCLHEIWQSLCWILVEFLGMFYRNKIPTRRSGYGNEPYPPPRDPGCYDYHHGGPEAANSFNFPNIESLSPYEWKPPPAAPPPHTASTTSGRKRHRNDYSTYAVKRQRVDHLPQPSAASPLRWAAHPDQAVGESSRSALMGFDHFYPNPLHCLNTQVLTVPESFSRIQNYVKDKLSSQMVELFEACQQQPSDLDRKEACRARLQDDIQQIFPAARLYLTGSSMNGLGCRSSDADVCLVIKGNKRPNPVDVLSQLQRAFRPLAYVERIQLIRAKVPILKFRERGSYLEFDLNINNTVGIRNTFLLRSYAYADVRIRPMVLVVKKWARHHQINDASKGTLSSYTLVLMVLHYLQTLREPVLPSLQRAHPESFNPSMDIDKVPDGPKNIPPYTSRNQSSLGELLLGFLRYYATEFSWDKQVISVRDATILPKTNSQEWRNKFICVEEPFERTNVARAVHEKLKFDAIKARFAESCRILHARKDLNSILPFRTIIKTISSPMKEELNGTDSIKVNVDSIVSSFLLLHYENLRFLTI</sequence>
<evidence type="ECO:0000256" key="6">
    <source>
        <dbReference type="ARBA" id="ARBA00022679"/>
    </source>
</evidence>
<evidence type="ECO:0000259" key="13">
    <source>
        <dbReference type="Pfam" id="PF22600"/>
    </source>
</evidence>